<proteinExistence type="predicted"/>
<sequence length="175" mass="19218">MKINKLKNITSTIMLFFALATLTTSCDEVGDLDVGGTNVEAMSGDWWIIALEPDGVTPAYGGDYEQFSTYNTAANDNGLWINDYGHWMEIQTKVVVNLSDKTFAGVANSPEEITGATVSVSNGKITSKDYVTESNTTVDAIEFEAEFSWDPGVVYKFMGHKRTGFAEDENPHYSN</sequence>
<keyword evidence="4" id="KW-1185">Reference proteome</keyword>
<protein>
    <submittedName>
        <fullName evidence="2">Lipid-binding putative hydrolase</fullName>
    </submittedName>
</protein>
<evidence type="ECO:0000313" key="2">
    <source>
        <dbReference type="EMBL" id="SNR45606.1"/>
    </source>
</evidence>
<dbReference type="PROSITE" id="PS51257">
    <property type="entry name" value="PROKAR_LIPOPROTEIN"/>
    <property type="match status" value="1"/>
</dbReference>
<dbReference type="Gene3D" id="2.40.128.220">
    <property type="match status" value="1"/>
</dbReference>
<gene>
    <name evidence="2" type="ORF">SAMN06265371_103193</name>
    <name evidence="3" type="ORF">SAMN06265371_103198</name>
</gene>
<keyword evidence="2" id="KW-0378">Hydrolase</keyword>
<accession>A0A238WG82</accession>
<dbReference type="GO" id="GO:0016787">
    <property type="term" value="F:hydrolase activity"/>
    <property type="evidence" value="ECO:0007669"/>
    <property type="project" value="UniProtKB-KW"/>
</dbReference>
<dbReference type="OrthoDB" id="851990at2"/>
<evidence type="ECO:0000313" key="4">
    <source>
        <dbReference type="Proteomes" id="UP000198384"/>
    </source>
</evidence>
<evidence type="ECO:0000256" key="1">
    <source>
        <dbReference type="SAM" id="SignalP"/>
    </source>
</evidence>
<feature type="signal peptide" evidence="1">
    <location>
        <begin position="1"/>
        <end position="20"/>
    </location>
</feature>
<feature type="chain" id="PRO_5015075316" evidence="1">
    <location>
        <begin position="21"/>
        <end position="175"/>
    </location>
</feature>
<dbReference type="AlphaFoldDB" id="A0A238WG82"/>
<name>A0A238WG82_9FLAO</name>
<dbReference type="InterPro" id="IPR038668">
    <property type="entry name" value="Lipid-bd_sf"/>
</dbReference>
<organism evidence="2 4">
    <name type="scientific">Lutibacter agarilyticus</name>
    <dbReference type="NCBI Taxonomy" id="1109740"/>
    <lineage>
        <taxon>Bacteria</taxon>
        <taxon>Pseudomonadati</taxon>
        <taxon>Bacteroidota</taxon>
        <taxon>Flavobacteriia</taxon>
        <taxon>Flavobacteriales</taxon>
        <taxon>Flavobacteriaceae</taxon>
        <taxon>Lutibacter</taxon>
    </lineage>
</organism>
<dbReference type="Proteomes" id="UP000198384">
    <property type="component" value="Unassembled WGS sequence"/>
</dbReference>
<keyword evidence="1" id="KW-0732">Signal</keyword>
<dbReference type="Pfam" id="PF12888">
    <property type="entry name" value="Lipid_bd"/>
    <property type="match status" value="1"/>
</dbReference>
<evidence type="ECO:0000313" key="3">
    <source>
        <dbReference type="EMBL" id="SNR45671.1"/>
    </source>
</evidence>
<dbReference type="InterPro" id="IPR024404">
    <property type="entry name" value="Lipid-bd_put"/>
</dbReference>
<dbReference type="EMBL" id="FZNT01000003">
    <property type="protein sequence ID" value="SNR45671.1"/>
    <property type="molecule type" value="Genomic_DNA"/>
</dbReference>
<reference evidence="2 4" key="1">
    <citation type="submission" date="2017-06" db="EMBL/GenBank/DDBJ databases">
        <authorList>
            <person name="Kim H.J."/>
            <person name="Triplett B.A."/>
        </authorList>
    </citation>
    <scope>NUCLEOTIDE SEQUENCE [LARGE SCALE GENOMIC DNA]</scope>
    <source>
        <strain evidence="2 4">DSM 29150</strain>
    </source>
</reference>
<dbReference type="RefSeq" id="WP_089380865.1">
    <property type="nucleotide sequence ID" value="NZ_FZNT01000003.1"/>
</dbReference>
<dbReference type="EMBL" id="FZNT01000003">
    <property type="protein sequence ID" value="SNR45606.1"/>
    <property type="molecule type" value="Genomic_DNA"/>
</dbReference>